<evidence type="ECO:0000313" key="8">
    <source>
        <dbReference type="Proteomes" id="UP001597213"/>
    </source>
</evidence>
<feature type="domain" description="Peptidase M24 C-terminal" evidence="6">
    <location>
        <begin position="542"/>
        <end position="601"/>
    </location>
</feature>
<name>A0ABW4R930_9RHOB</name>
<dbReference type="InterPro" id="IPR000994">
    <property type="entry name" value="Pept_M24"/>
</dbReference>
<evidence type="ECO:0000256" key="3">
    <source>
        <dbReference type="ARBA" id="ARBA00022801"/>
    </source>
</evidence>
<dbReference type="CDD" id="cd01085">
    <property type="entry name" value="APP"/>
    <property type="match status" value="1"/>
</dbReference>
<evidence type="ECO:0000313" key="7">
    <source>
        <dbReference type="EMBL" id="MFD1882748.1"/>
    </source>
</evidence>
<gene>
    <name evidence="7" type="ORF">ACFSCT_13570</name>
</gene>
<protein>
    <submittedName>
        <fullName evidence="7">Aminopeptidase P family protein</fullName>
        <ecNumber evidence="7">3.4.11.-</ecNumber>
    </submittedName>
</protein>
<dbReference type="Proteomes" id="UP001597213">
    <property type="component" value="Unassembled WGS sequence"/>
</dbReference>
<dbReference type="Pfam" id="PF00557">
    <property type="entry name" value="Peptidase_M24"/>
    <property type="match status" value="1"/>
</dbReference>
<keyword evidence="7" id="KW-0645">Protease</keyword>
<dbReference type="Gene3D" id="3.90.230.10">
    <property type="entry name" value="Creatinase/methionine aminopeptidase superfamily"/>
    <property type="match status" value="1"/>
</dbReference>
<dbReference type="EC" id="3.4.11.-" evidence="7"/>
<dbReference type="InterPro" id="IPR032416">
    <property type="entry name" value="Peptidase_M24_C"/>
</dbReference>
<dbReference type="GO" id="GO:0004177">
    <property type="term" value="F:aminopeptidase activity"/>
    <property type="evidence" value="ECO:0007669"/>
    <property type="project" value="UniProtKB-KW"/>
</dbReference>
<dbReference type="InterPro" id="IPR033740">
    <property type="entry name" value="Pept_M24B"/>
</dbReference>
<dbReference type="PANTHER" id="PTHR43763">
    <property type="entry name" value="XAA-PRO AMINOPEPTIDASE 1"/>
    <property type="match status" value="1"/>
</dbReference>
<dbReference type="InterPro" id="IPR029149">
    <property type="entry name" value="Creatin/AminoP/Spt16_N"/>
</dbReference>
<dbReference type="PANTHER" id="PTHR43763:SF6">
    <property type="entry name" value="XAA-PRO AMINOPEPTIDASE 1"/>
    <property type="match status" value="1"/>
</dbReference>
<evidence type="ECO:0000256" key="2">
    <source>
        <dbReference type="ARBA" id="ARBA00022723"/>
    </source>
</evidence>
<organism evidence="7 8">
    <name type="scientific">Paracoccus pacificus</name>
    <dbReference type="NCBI Taxonomy" id="1463598"/>
    <lineage>
        <taxon>Bacteria</taxon>
        <taxon>Pseudomonadati</taxon>
        <taxon>Pseudomonadota</taxon>
        <taxon>Alphaproteobacteria</taxon>
        <taxon>Rhodobacterales</taxon>
        <taxon>Paracoccaceae</taxon>
        <taxon>Paracoccus</taxon>
    </lineage>
</organism>
<dbReference type="InterPro" id="IPR036005">
    <property type="entry name" value="Creatinase/aminopeptidase-like"/>
</dbReference>
<reference evidence="8" key="1">
    <citation type="journal article" date="2019" name="Int. J. Syst. Evol. Microbiol.">
        <title>The Global Catalogue of Microorganisms (GCM) 10K type strain sequencing project: providing services to taxonomists for standard genome sequencing and annotation.</title>
        <authorList>
            <consortium name="The Broad Institute Genomics Platform"/>
            <consortium name="The Broad Institute Genome Sequencing Center for Infectious Disease"/>
            <person name="Wu L."/>
            <person name="Ma J."/>
        </authorList>
    </citation>
    <scope>NUCLEOTIDE SEQUENCE [LARGE SCALE GENOMIC DNA]</scope>
    <source>
        <strain evidence="8">CCUG 56029</strain>
    </source>
</reference>
<dbReference type="RefSeq" id="WP_379143549.1">
    <property type="nucleotide sequence ID" value="NZ_JBHUEN010000043.1"/>
</dbReference>
<evidence type="ECO:0000256" key="1">
    <source>
        <dbReference type="ARBA" id="ARBA00008766"/>
    </source>
</evidence>
<keyword evidence="2" id="KW-0479">Metal-binding</keyword>
<dbReference type="Pfam" id="PF16189">
    <property type="entry name" value="Creatinase_N_2"/>
    <property type="match status" value="1"/>
</dbReference>
<dbReference type="EMBL" id="JBHUEN010000043">
    <property type="protein sequence ID" value="MFD1882748.1"/>
    <property type="molecule type" value="Genomic_DNA"/>
</dbReference>
<feature type="domain" description="Creatinase N-terminal" evidence="5">
    <location>
        <begin position="18"/>
        <end position="154"/>
    </location>
</feature>
<dbReference type="SUPFAM" id="SSF55920">
    <property type="entry name" value="Creatinase/aminopeptidase"/>
    <property type="match status" value="1"/>
</dbReference>
<dbReference type="InterPro" id="IPR000587">
    <property type="entry name" value="Creatinase_N"/>
</dbReference>
<dbReference type="Pfam" id="PF16188">
    <property type="entry name" value="Peptidase_M24_C"/>
    <property type="match status" value="1"/>
</dbReference>
<sequence>MGFQNFTDLSNPAAHPPRLAALRKVMAARALDGFLVPRADAHQGEYVADADARLRWLTGFSGSAGFAAITADRAGVFIDGRYRVQVKSEVDPDHFTPVPFPETTLATWLCEALPDGRRVGFDPWLHTRKEISELEAALDGSGITLAPVDNLVDEIWTDRPEPPAGKARLHPEAFAGETAGDKRHAIAAALRAAHQAAAVITLPDSICWLLNIRGHDVPRNPVVQGFAVIEDNGHVAVFADPAKFSAELRAALGNEVSFLPAHAFEPALANLTGPVRVDPATAPDQVFRQLEQMGTPVSPAPDPVILPKARKNAAEIAGMRDAHLRDAAAVVRCLHWIDQRAPDLANAPLTEIDVVRQLEQFRVAVGITDISFETICGTGPNGAINHYRVSESSNRRIAPDDLLLLDSGGQYVDGTTDITRTIPMGQIRPDQRAAYTRVLQGMIAVSRARFPRGLAGRDIDPLARAPLWMAGQNYDHGTGHGVGAALSVHEGPVRISRISEIPLEPGMILSNEPGYYQEGDYGIRIENLIVVRQAPPLGDDRPMLDFETLTFAPIDLRPIDALMLAPGERAWLNDYHAQVRDKIAPLVDGEVRDWLIAATRTL</sequence>
<keyword evidence="3 7" id="KW-0378">Hydrolase</keyword>
<dbReference type="Gene3D" id="3.40.350.10">
    <property type="entry name" value="Creatinase/prolidase N-terminal domain"/>
    <property type="match status" value="2"/>
</dbReference>
<evidence type="ECO:0000259" key="6">
    <source>
        <dbReference type="Pfam" id="PF16188"/>
    </source>
</evidence>
<accession>A0ABW4R930</accession>
<evidence type="ECO:0000259" key="5">
    <source>
        <dbReference type="Pfam" id="PF01321"/>
    </source>
</evidence>
<dbReference type="Pfam" id="PF01321">
    <property type="entry name" value="Creatinase_N"/>
    <property type="match status" value="1"/>
</dbReference>
<comment type="caution">
    <text evidence="7">The sequence shown here is derived from an EMBL/GenBank/DDBJ whole genome shotgun (WGS) entry which is preliminary data.</text>
</comment>
<keyword evidence="7" id="KW-0031">Aminopeptidase</keyword>
<keyword evidence="8" id="KW-1185">Reference proteome</keyword>
<proteinExistence type="inferred from homology"/>
<dbReference type="InterPro" id="IPR050422">
    <property type="entry name" value="X-Pro_aminopeptidase_P"/>
</dbReference>
<comment type="similarity">
    <text evidence="1">Belongs to the peptidase M24B family.</text>
</comment>
<feature type="domain" description="Peptidase M24" evidence="4">
    <location>
        <begin position="318"/>
        <end position="532"/>
    </location>
</feature>
<evidence type="ECO:0000259" key="4">
    <source>
        <dbReference type="Pfam" id="PF00557"/>
    </source>
</evidence>
<dbReference type="SUPFAM" id="SSF53092">
    <property type="entry name" value="Creatinase/prolidase N-terminal domain"/>
    <property type="match status" value="1"/>
</dbReference>